<proteinExistence type="inferred from homology"/>
<evidence type="ECO:0000256" key="2">
    <source>
        <dbReference type="ARBA" id="ARBA00006485"/>
    </source>
</evidence>
<dbReference type="GO" id="GO:0005524">
    <property type="term" value="F:ATP binding"/>
    <property type="evidence" value="ECO:0007669"/>
    <property type="project" value="UniProtKB-UniRule"/>
</dbReference>
<keyword evidence="8 14" id="KW-0547">Nucleotide-binding</keyword>
<evidence type="ECO:0000259" key="18">
    <source>
        <dbReference type="PROSITE" id="PS50011"/>
    </source>
</evidence>
<dbReference type="GO" id="GO:0051082">
    <property type="term" value="F:unfolded protein binding"/>
    <property type="evidence" value="ECO:0007669"/>
    <property type="project" value="InterPro"/>
</dbReference>
<evidence type="ECO:0000313" key="20">
    <source>
        <dbReference type="WBParaSite" id="scaffold357_cov256.g907"/>
    </source>
</evidence>
<evidence type="ECO:0000256" key="4">
    <source>
        <dbReference type="ARBA" id="ARBA00017187"/>
    </source>
</evidence>
<keyword evidence="9" id="KW-0418">Kinase</keyword>
<dbReference type="PROSITE" id="PS00107">
    <property type="entry name" value="PROTEIN_KINASE_ATP"/>
    <property type="match status" value="1"/>
</dbReference>
<evidence type="ECO:0000256" key="6">
    <source>
        <dbReference type="ARBA" id="ARBA00022527"/>
    </source>
</evidence>
<dbReference type="PROSITE" id="PS50011">
    <property type="entry name" value="PROTEIN_KINASE_DOM"/>
    <property type="match status" value="1"/>
</dbReference>
<feature type="region of interest" description="Disordered" evidence="17">
    <location>
        <begin position="460"/>
        <end position="542"/>
    </location>
</feature>
<reference evidence="20" key="1">
    <citation type="submission" date="2022-11" db="UniProtKB">
        <authorList>
            <consortium name="WormBaseParasite"/>
        </authorList>
    </citation>
    <scope>IDENTIFICATION</scope>
</reference>
<feature type="compositionally biased region" description="Polar residues" evidence="17">
    <location>
        <begin position="460"/>
        <end position="475"/>
    </location>
</feature>
<evidence type="ECO:0000256" key="12">
    <source>
        <dbReference type="ARBA" id="ARBA00047811"/>
    </source>
</evidence>
<dbReference type="PROSITE" id="PS00108">
    <property type="entry name" value="PROTEIN_KINASE_ST"/>
    <property type="match status" value="1"/>
</dbReference>
<sequence length="1108" mass="123344">MVNPAGYDAKVQQLLEECKISTKLVNYIENFNYPYVNDVQLFYEQLLKIGQGTFGEVFKARCKRTGQFVALKKILMENEKEGFPITALREIKMLKLLRHPNITELIDVCTCKQKNARERFSFYLVFTFCEHDLAGLLSNQKIKFSLVEIKTMAKHILEGLNKIHKSNILHRDMKSANVLITAGGVLKLADFGLARLMIKQQDYRYTNRVVTLWYRPPELLLGSSSYGPSIDIWGAGCIISELWTRSPILQGNTEQEQLIRIAKLCGSINSQTWEGCEALPLYSKLKASGSEMHSALNNALPQNYPRRVREKLLMFLEHNEQAISLIDQMLSLPPERRPTAEEALDHNFFWEAPLSAENIKGLVDKLKGTNLFEYTSGCGAHANRKRPIAPAAPTHNSSGSSQGSQPMHQQPRKPLNAFQQQPKSQHSNFGQHHQQFSGAGGTQRIKGNNAVAGQAPIVRMQSSQQRQHQPLSKTISSFSQQQSSSQSFSQQAQQASTSGFAQGGFGNQAKRKRLVPPETNEINTDSLQHSSNPVSYQHHQKPQHQFFQHNQQKLNTKMLRVGGTPLLVLSKSAEREQGSKVQSQNINAAKMVADVIRTSLGPKAMLKMLMDPMGGIVLTNDGNAILREITVKHPAAKTMIEIARTQDEATGDGTTSVIILAGEFLAHAQQFLEQGIHPTMIIQAYRMALDDMNQWIEDKFSKAVDLNNENELIVVIKSSLGTKMLAKYLDLSVNIALQAVRSITITSNGSNEIDIKRYCRIEKIPGGSIEDSQIVKGVVLNKDIVHPKMSRRIEKPRVILLDCPLEYKKGESQTALEIMRENDFSLVLEQEEEAIRRQCEDIIKLKPDLVFTEKGISDLAQHYLVRAGITALRRLKKTDNNRLARVTGARIVNDTIDLQESDIGTQADLFEITKIGDEYFTWVTSEKTTAVTIVLRGPSKDIINEVDRNIQDAVSCVRNVMLKPRIVPGAGALEMALSTALTEKSKSIQGIHNGPYKAIANALEIIPRTLVQNCGGSVIRQLTALRAKHAQDREKNWTWGINGQTGDLSDMNQLGIWDPYVVRLQALKTSIETAIMLLRIDDIVSGTKKKDGSAGGAETAGAAGLGAE</sequence>
<dbReference type="Gene3D" id="3.30.260.10">
    <property type="entry name" value="TCP-1-like chaperonin intermediate domain"/>
    <property type="match status" value="1"/>
</dbReference>
<dbReference type="InterPro" id="IPR027410">
    <property type="entry name" value="TCP-1-like_intermed_sf"/>
</dbReference>
<dbReference type="Gene3D" id="3.50.7.10">
    <property type="entry name" value="GroEL"/>
    <property type="match status" value="1"/>
</dbReference>
<dbReference type="NCBIfam" id="TIGR02344">
    <property type="entry name" value="chap_CCT_gamma"/>
    <property type="match status" value="1"/>
</dbReference>
<dbReference type="Pfam" id="PF00069">
    <property type="entry name" value="Pkinase"/>
    <property type="match status" value="1"/>
</dbReference>
<dbReference type="GO" id="GO:0140662">
    <property type="term" value="F:ATP-dependent protein folding chaperone"/>
    <property type="evidence" value="ECO:0007669"/>
    <property type="project" value="InterPro"/>
</dbReference>
<dbReference type="InterPro" id="IPR011009">
    <property type="entry name" value="Kinase-like_dom_sf"/>
</dbReference>
<evidence type="ECO:0000256" key="15">
    <source>
        <dbReference type="RuleBase" id="RU004187"/>
    </source>
</evidence>
<evidence type="ECO:0000256" key="1">
    <source>
        <dbReference type="ARBA" id="ARBA00004496"/>
    </source>
</evidence>
<keyword evidence="7" id="KW-0808">Transferase</keyword>
<dbReference type="InterPro" id="IPR017998">
    <property type="entry name" value="Chaperone_TCP-1"/>
</dbReference>
<dbReference type="PANTHER" id="PTHR11353">
    <property type="entry name" value="CHAPERONIN"/>
    <property type="match status" value="1"/>
</dbReference>
<dbReference type="NCBIfam" id="NF041083">
    <property type="entry name" value="thermosome_beta"/>
    <property type="match status" value="1"/>
</dbReference>
<keyword evidence="11 15" id="KW-0143">Chaperone</keyword>
<dbReference type="SMART" id="SM00220">
    <property type="entry name" value="S_TKc"/>
    <property type="match status" value="1"/>
</dbReference>
<dbReference type="InterPro" id="IPR027409">
    <property type="entry name" value="GroEL-like_apical_dom_sf"/>
</dbReference>
<dbReference type="SUPFAM" id="SSF54849">
    <property type="entry name" value="GroEL-intermediate domain like"/>
    <property type="match status" value="1"/>
</dbReference>
<dbReference type="Proteomes" id="UP000887561">
    <property type="component" value="Unplaced"/>
</dbReference>
<keyword evidence="19" id="KW-1185">Reference proteome</keyword>
<feature type="compositionally biased region" description="Low complexity" evidence="17">
    <location>
        <begin position="476"/>
        <end position="500"/>
    </location>
</feature>
<feature type="binding site" evidence="14">
    <location>
        <position position="72"/>
    </location>
    <ligand>
        <name>ATP</name>
        <dbReference type="ChEBI" id="CHEBI:30616"/>
    </ligand>
</feature>
<evidence type="ECO:0000256" key="17">
    <source>
        <dbReference type="SAM" id="MobiDB-lite"/>
    </source>
</evidence>
<dbReference type="InterPro" id="IPR000719">
    <property type="entry name" value="Prot_kinase_dom"/>
</dbReference>
<comment type="similarity">
    <text evidence="3 15">Belongs to the TCP-1 chaperonin family.</text>
</comment>
<dbReference type="PROSITE" id="PS00995">
    <property type="entry name" value="TCP1_3"/>
    <property type="match status" value="1"/>
</dbReference>
<evidence type="ECO:0000256" key="11">
    <source>
        <dbReference type="ARBA" id="ARBA00023186"/>
    </source>
</evidence>
<evidence type="ECO:0000256" key="14">
    <source>
        <dbReference type="PROSITE-ProRule" id="PRU10141"/>
    </source>
</evidence>
<dbReference type="PRINTS" id="PR00304">
    <property type="entry name" value="TCOMPLEXTCP1"/>
</dbReference>
<accession>A0A915MG72</accession>
<keyword evidence="6" id="KW-0723">Serine/threonine-protein kinase</keyword>
<evidence type="ECO:0000256" key="16">
    <source>
        <dbReference type="RuleBase" id="RU004191"/>
    </source>
</evidence>
<dbReference type="FunFam" id="1.10.560.10:FF:000085">
    <property type="entry name" value="T-complex protein 1 subunit gamma"/>
    <property type="match status" value="1"/>
</dbReference>
<protein>
    <recommendedName>
        <fullName evidence="4 16">T-complex protein 1 subunit gamma</fullName>
    </recommendedName>
</protein>
<dbReference type="FunFam" id="3.50.7.10:FF:000005">
    <property type="entry name" value="T-complex protein 1 subunit gamma"/>
    <property type="match status" value="1"/>
</dbReference>
<organism evidence="19 20">
    <name type="scientific">Meloidogyne javanica</name>
    <name type="common">Root-knot nematode worm</name>
    <dbReference type="NCBI Taxonomy" id="6303"/>
    <lineage>
        <taxon>Eukaryota</taxon>
        <taxon>Metazoa</taxon>
        <taxon>Ecdysozoa</taxon>
        <taxon>Nematoda</taxon>
        <taxon>Chromadorea</taxon>
        <taxon>Rhabditida</taxon>
        <taxon>Tylenchina</taxon>
        <taxon>Tylenchomorpha</taxon>
        <taxon>Tylenchoidea</taxon>
        <taxon>Meloidogynidae</taxon>
        <taxon>Meloidogyninae</taxon>
        <taxon>Meloidogyne</taxon>
        <taxon>Meloidogyne incognita group</taxon>
    </lineage>
</organism>
<dbReference type="InterPro" id="IPR053374">
    <property type="entry name" value="TCP-1_chaperonin"/>
</dbReference>
<comment type="catalytic activity">
    <reaction evidence="13">
        <text>L-seryl-[protein] + ATP = O-phospho-L-seryl-[protein] + ADP + H(+)</text>
        <dbReference type="Rhea" id="RHEA:17989"/>
        <dbReference type="Rhea" id="RHEA-COMP:9863"/>
        <dbReference type="Rhea" id="RHEA-COMP:11604"/>
        <dbReference type="ChEBI" id="CHEBI:15378"/>
        <dbReference type="ChEBI" id="CHEBI:29999"/>
        <dbReference type="ChEBI" id="CHEBI:30616"/>
        <dbReference type="ChEBI" id="CHEBI:83421"/>
        <dbReference type="ChEBI" id="CHEBI:456216"/>
        <dbReference type="EC" id="2.7.11.22"/>
    </reaction>
</comment>
<dbReference type="GO" id="GO:0016887">
    <property type="term" value="F:ATP hydrolysis activity"/>
    <property type="evidence" value="ECO:0007669"/>
    <property type="project" value="InterPro"/>
</dbReference>
<dbReference type="SUPFAM" id="SSF48592">
    <property type="entry name" value="GroEL equatorial domain-like"/>
    <property type="match status" value="1"/>
</dbReference>
<dbReference type="InterPro" id="IPR012719">
    <property type="entry name" value="Chap_CCT_gamma"/>
</dbReference>
<evidence type="ECO:0000256" key="7">
    <source>
        <dbReference type="ARBA" id="ARBA00022679"/>
    </source>
</evidence>
<dbReference type="FunFam" id="1.10.510.10:FF:000203">
    <property type="entry name" value="Cyclin-dependent kinase 9"/>
    <property type="match status" value="1"/>
</dbReference>
<dbReference type="Gene3D" id="3.30.200.20">
    <property type="entry name" value="Phosphorylase Kinase, domain 1"/>
    <property type="match status" value="1"/>
</dbReference>
<feature type="compositionally biased region" description="Polar residues" evidence="17">
    <location>
        <begin position="394"/>
        <end position="408"/>
    </location>
</feature>
<dbReference type="SUPFAM" id="SSF56112">
    <property type="entry name" value="Protein kinase-like (PK-like)"/>
    <property type="match status" value="1"/>
</dbReference>
<keyword evidence="5" id="KW-0963">Cytoplasm</keyword>
<dbReference type="Gene3D" id="1.10.560.10">
    <property type="entry name" value="GroEL-like equatorial domain"/>
    <property type="match status" value="1"/>
</dbReference>
<dbReference type="PROSITE" id="PS00751">
    <property type="entry name" value="TCP1_2"/>
    <property type="match status" value="1"/>
</dbReference>
<comment type="catalytic activity">
    <reaction evidence="12">
        <text>L-threonyl-[protein] + ATP = O-phospho-L-threonyl-[protein] + ADP + H(+)</text>
        <dbReference type="Rhea" id="RHEA:46608"/>
        <dbReference type="Rhea" id="RHEA-COMP:11060"/>
        <dbReference type="Rhea" id="RHEA-COMP:11605"/>
        <dbReference type="ChEBI" id="CHEBI:15378"/>
        <dbReference type="ChEBI" id="CHEBI:30013"/>
        <dbReference type="ChEBI" id="CHEBI:30616"/>
        <dbReference type="ChEBI" id="CHEBI:61977"/>
        <dbReference type="ChEBI" id="CHEBI:456216"/>
        <dbReference type="EC" id="2.7.11.22"/>
    </reaction>
</comment>
<dbReference type="InterPro" id="IPR002194">
    <property type="entry name" value="Chaperonin_TCP-1_CS"/>
</dbReference>
<evidence type="ECO:0000256" key="10">
    <source>
        <dbReference type="ARBA" id="ARBA00022840"/>
    </source>
</evidence>
<keyword evidence="10 14" id="KW-0067">ATP-binding</keyword>
<dbReference type="GO" id="GO:0005832">
    <property type="term" value="C:chaperonin-containing T-complex"/>
    <property type="evidence" value="ECO:0007669"/>
    <property type="project" value="UniProtKB-ARBA"/>
</dbReference>
<name>A0A915MG72_MELJA</name>
<dbReference type="Gene3D" id="1.10.510.10">
    <property type="entry name" value="Transferase(Phosphotransferase) domain 1"/>
    <property type="match status" value="1"/>
</dbReference>
<feature type="compositionally biased region" description="Polar residues" evidence="17">
    <location>
        <begin position="520"/>
        <end position="535"/>
    </location>
</feature>
<dbReference type="AlphaFoldDB" id="A0A915MG72"/>
<dbReference type="NCBIfam" id="NF041082">
    <property type="entry name" value="thermosome_alpha"/>
    <property type="match status" value="1"/>
</dbReference>
<dbReference type="InterPro" id="IPR027413">
    <property type="entry name" value="GROEL-like_equatorial_sf"/>
</dbReference>
<dbReference type="FunFam" id="3.30.200.20:FF:000124">
    <property type="entry name" value="Cyclin-dependent kinase 4"/>
    <property type="match status" value="1"/>
</dbReference>
<feature type="region of interest" description="Disordered" evidence="17">
    <location>
        <begin position="380"/>
        <end position="446"/>
    </location>
</feature>
<dbReference type="InterPro" id="IPR008271">
    <property type="entry name" value="Ser/Thr_kinase_AS"/>
</dbReference>
<evidence type="ECO:0000256" key="13">
    <source>
        <dbReference type="ARBA" id="ARBA00048367"/>
    </source>
</evidence>
<feature type="compositionally biased region" description="Polar residues" evidence="17">
    <location>
        <begin position="417"/>
        <end position="437"/>
    </location>
</feature>
<evidence type="ECO:0000256" key="9">
    <source>
        <dbReference type="ARBA" id="ARBA00022777"/>
    </source>
</evidence>
<evidence type="ECO:0000256" key="8">
    <source>
        <dbReference type="ARBA" id="ARBA00022741"/>
    </source>
</evidence>
<dbReference type="WBParaSite" id="scaffold357_cov256.g907">
    <property type="protein sequence ID" value="scaffold357_cov256.g907"/>
    <property type="gene ID" value="scaffold357_cov256.g907"/>
</dbReference>
<comment type="subcellular location">
    <subcellularLocation>
        <location evidence="1">Cytoplasm</location>
    </subcellularLocation>
</comment>
<dbReference type="GO" id="GO:0004693">
    <property type="term" value="F:cyclin-dependent protein serine/threonine kinase activity"/>
    <property type="evidence" value="ECO:0007669"/>
    <property type="project" value="UniProtKB-EC"/>
</dbReference>
<evidence type="ECO:0000256" key="5">
    <source>
        <dbReference type="ARBA" id="ARBA00022490"/>
    </source>
</evidence>
<dbReference type="CDD" id="cd03337">
    <property type="entry name" value="TCP1_gamma"/>
    <property type="match status" value="1"/>
</dbReference>
<dbReference type="SUPFAM" id="SSF52029">
    <property type="entry name" value="GroEL apical domain-like"/>
    <property type="match status" value="1"/>
</dbReference>
<evidence type="ECO:0000313" key="19">
    <source>
        <dbReference type="Proteomes" id="UP000887561"/>
    </source>
</evidence>
<dbReference type="InterPro" id="IPR002423">
    <property type="entry name" value="Cpn60/GroEL/TCP-1"/>
</dbReference>
<dbReference type="Pfam" id="PF00118">
    <property type="entry name" value="Cpn60_TCP1"/>
    <property type="match status" value="1"/>
</dbReference>
<evidence type="ECO:0000256" key="3">
    <source>
        <dbReference type="ARBA" id="ARBA00008020"/>
    </source>
</evidence>
<feature type="domain" description="Protein kinase" evidence="18">
    <location>
        <begin position="43"/>
        <end position="349"/>
    </location>
</feature>
<dbReference type="InterPro" id="IPR054827">
    <property type="entry name" value="thermosome_alpha"/>
</dbReference>
<dbReference type="InterPro" id="IPR017441">
    <property type="entry name" value="Protein_kinase_ATP_BS"/>
</dbReference>
<feature type="region of interest" description="Disordered" evidence="17">
    <location>
        <begin position="1087"/>
        <end position="1108"/>
    </location>
</feature>
<dbReference type="PROSITE" id="PS00750">
    <property type="entry name" value="TCP1_1"/>
    <property type="match status" value="1"/>
</dbReference>
<comment type="similarity">
    <text evidence="2">Belongs to the protein kinase superfamily. CMGC Ser/Thr protein kinase family. CDC2/CDKX subfamily.</text>
</comment>